<evidence type="ECO:0000256" key="1">
    <source>
        <dbReference type="SAM" id="Phobius"/>
    </source>
</evidence>
<reference evidence="2 3" key="1">
    <citation type="submission" date="2021-06" db="EMBL/GenBank/DDBJ databases">
        <authorList>
            <person name="Palmer J.M."/>
        </authorList>
    </citation>
    <scope>NUCLEOTIDE SEQUENCE [LARGE SCALE GENOMIC DNA]</scope>
    <source>
        <strain evidence="3">if_2019</strain>
        <tissue evidence="2">Muscle</tissue>
    </source>
</reference>
<sequence length="108" mass="12001">MGVYGVFTATHLQVEVILLDMFNGSNNLLNWILGGVIIFLAMFIISLVVKIRTFYTAQTGRKNVEHCQNLDSCTLNYAALRFPPKAKSNRRSAAEGEMGTNVLYAATR</sequence>
<protein>
    <submittedName>
        <fullName evidence="2">Uncharacterized protein</fullName>
    </submittedName>
</protein>
<keyword evidence="3" id="KW-1185">Reference proteome</keyword>
<accession>A0ABV0UN52</accession>
<evidence type="ECO:0000313" key="2">
    <source>
        <dbReference type="EMBL" id="MEQ2245855.1"/>
    </source>
</evidence>
<organism evidence="2 3">
    <name type="scientific">Ilyodon furcidens</name>
    <name type="common">goldbreast splitfin</name>
    <dbReference type="NCBI Taxonomy" id="33524"/>
    <lineage>
        <taxon>Eukaryota</taxon>
        <taxon>Metazoa</taxon>
        <taxon>Chordata</taxon>
        <taxon>Craniata</taxon>
        <taxon>Vertebrata</taxon>
        <taxon>Euteleostomi</taxon>
        <taxon>Actinopterygii</taxon>
        <taxon>Neopterygii</taxon>
        <taxon>Teleostei</taxon>
        <taxon>Neoteleostei</taxon>
        <taxon>Acanthomorphata</taxon>
        <taxon>Ovalentaria</taxon>
        <taxon>Atherinomorphae</taxon>
        <taxon>Cyprinodontiformes</taxon>
        <taxon>Goodeidae</taxon>
        <taxon>Ilyodon</taxon>
    </lineage>
</organism>
<keyword evidence="1" id="KW-0472">Membrane</keyword>
<comment type="caution">
    <text evidence="2">The sequence shown here is derived from an EMBL/GenBank/DDBJ whole genome shotgun (WGS) entry which is preliminary data.</text>
</comment>
<dbReference type="Proteomes" id="UP001482620">
    <property type="component" value="Unassembled WGS sequence"/>
</dbReference>
<keyword evidence="1" id="KW-0812">Transmembrane</keyword>
<name>A0ABV0UN52_9TELE</name>
<evidence type="ECO:0000313" key="3">
    <source>
        <dbReference type="Proteomes" id="UP001482620"/>
    </source>
</evidence>
<feature type="transmembrane region" description="Helical" evidence="1">
    <location>
        <begin position="28"/>
        <end position="49"/>
    </location>
</feature>
<keyword evidence="1" id="KW-1133">Transmembrane helix</keyword>
<dbReference type="EMBL" id="JAHRIQ010074697">
    <property type="protein sequence ID" value="MEQ2245855.1"/>
    <property type="molecule type" value="Genomic_DNA"/>
</dbReference>
<gene>
    <name evidence="2" type="ORF">ILYODFUR_032238</name>
</gene>
<proteinExistence type="predicted"/>